<keyword evidence="5" id="KW-0687">Ribonucleoprotein</keyword>
<evidence type="ECO:0000256" key="5">
    <source>
        <dbReference type="ARBA" id="ARBA00023274"/>
    </source>
</evidence>
<gene>
    <name evidence="8" type="ORF">BZA70DRAFT_275930</name>
</gene>
<comment type="caution">
    <text evidence="8">The sequence shown here is derived from an EMBL/GenBank/DDBJ whole genome shotgun (WGS) entry which is preliminary data.</text>
</comment>
<name>A0ABR1F8K2_9ASCO</name>
<accession>A0ABR1F8K2</accession>
<protein>
    <recommendedName>
        <fullName evidence="7">Large ribosomal subunit protein mL54</fullName>
    </recommendedName>
</protein>
<evidence type="ECO:0000256" key="2">
    <source>
        <dbReference type="ARBA" id="ARBA00022946"/>
    </source>
</evidence>
<reference evidence="8 9" key="1">
    <citation type="submission" date="2024-03" db="EMBL/GenBank/DDBJ databases">
        <title>Genome-scale model development and genomic sequencing of the oleaginous clade Lipomyces.</title>
        <authorList>
            <consortium name="Lawrence Berkeley National Laboratory"/>
            <person name="Czajka J.J."/>
            <person name="Han Y."/>
            <person name="Kim J."/>
            <person name="Mondo S.J."/>
            <person name="Hofstad B.A."/>
            <person name="Robles A."/>
            <person name="Haridas S."/>
            <person name="Riley R."/>
            <person name="LaButti K."/>
            <person name="Pangilinan J."/>
            <person name="Andreopoulos W."/>
            <person name="Lipzen A."/>
            <person name="Yan J."/>
            <person name="Wang M."/>
            <person name="Ng V."/>
            <person name="Grigoriev I.V."/>
            <person name="Spatafora J.W."/>
            <person name="Magnuson J.K."/>
            <person name="Baker S.E."/>
            <person name="Pomraning K.R."/>
        </authorList>
    </citation>
    <scope>NUCLEOTIDE SEQUENCE [LARGE SCALE GENOMIC DNA]</scope>
    <source>
        <strain evidence="8 9">Phaff 52-87</strain>
    </source>
</reference>
<comment type="similarity">
    <text evidence="6">Belongs to the mitochondrion-specific ribosomal protein mL54 family.</text>
</comment>
<dbReference type="GO" id="GO:0005840">
    <property type="term" value="C:ribosome"/>
    <property type="evidence" value="ECO:0007669"/>
    <property type="project" value="UniProtKB-KW"/>
</dbReference>
<comment type="subcellular location">
    <subcellularLocation>
        <location evidence="1">Mitochondrion</location>
    </subcellularLocation>
</comment>
<evidence type="ECO:0000256" key="3">
    <source>
        <dbReference type="ARBA" id="ARBA00022980"/>
    </source>
</evidence>
<organism evidence="8 9">
    <name type="scientific">Myxozyma melibiosi</name>
    <dbReference type="NCBI Taxonomy" id="54550"/>
    <lineage>
        <taxon>Eukaryota</taxon>
        <taxon>Fungi</taxon>
        <taxon>Dikarya</taxon>
        <taxon>Ascomycota</taxon>
        <taxon>Saccharomycotina</taxon>
        <taxon>Lipomycetes</taxon>
        <taxon>Lipomycetales</taxon>
        <taxon>Lipomycetaceae</taxon>
        <taxon>Myxozyma</taxon>
    </lineage>
</organism>
<dbReference type="EMBL" id="JBBJBU010000003">
    <property type="protein sequence ID" value="KAK7206168.1"/>
    <property type="molecule type" value="Genomic_DNA"/>
</dbReference>
<keyword evidence="4" id="KW-0496">Mitochondrion</keyword>
<proteinExistence type="inferred from homology"/>
<dbReference type="InterPro" id="IPR013870">
    <property type="entry name" value="Ribosomal_mL54"/>
</dbReference>
<keyword evidence="3 8" id="KW-0689">Ribosomal protein</keyword>
<evidence type="ECO:0000256" key="4">
    <source>
        <dbReference type="ARBA" id="ARBA00023128"/>
    </source>
</evidence>
<keyword evidence="9" id="KW-1185">Reference proteome</keyword>
<evidence type="ECO:0000256" key="6">
    <source>
        <dbReference type="ARBA" id="ARBA00033752"/>
    </source>
</evidence>
<dbReference type="RefSeq" id="XP_064769201.1">
    <property type="nucleotide sequence ID" value="XM_064912221.1"/>
</dbReference>
<dbReference type="Proteomes" id="UP001498771">
    <property type="component" value="Unassembled WGS sequence"/>
</dbReference>
<evidence type="ECO:0000313" key="9">
    <source>
        <dbReference type="Proteomes" id="UP001498771"/>
    </source>
</evidence>
<sequence>MMAYYARRKLPTSCLCRVSELRRQFTSASPLFFQGTSSVLSNRVPSSAPEGTRLTGCNVFKNKDEPLALADEEYPDWLWEILDPEAQQKKLDADPERKAKREWRARMRRKIKTDNFLKTMS</sequence>
<evidence type="ECO:0000313" key="8">
    <source>
        <dbReference type="EMBL" id="KAK7206168.1"/>
    </source>
</evidence>
<dbReference type="PANTHER" id="PTHR28595">
    <property type="entry name" value="39S RIBOSOMAL PROTEIN L54, MITOCHONDRIAL"/>
    <property type="match status" value="1"/>
</dbReference>
<keyword evidence="2" id="KW-0809">Transit peptide</keyword>
<dbReference type="GeneID" id="90037733"/>
<dbReference type="Pfam" id="PF08561">
    <property type="entry name" value="Ribosomal_L37"/>
    <property type="match status" value="1"/>
</dbReference>
<evidence type="ECO:0000256" key="7">
    <source>
        <dbReference type="ARBA" id="ARBA00035179"/>
    </source>
</evidence>
<dbReference type="PANTHER" id="PTHR28595:SF1">
    <property type="entry name" value="LARGE RIBOSOMAL SUBUNIT PROTEIN ML54"/>
    <property type="match status" value="1"/>
</dbReference>
<evidence type="ECO:0000256" key="1">
    <source>
        <dbReference type="ARBA" id="ARBA00004173"/>
    </source>
</evidence>